<keyword evidence="3" id="KW-0540">Nuclease</keyword>
<proteinExistence type="inferred from homology"/>
<dbReference type="CDD" id="cd10448">
    <property type="entry name" value="GIY-YIG_unchar_3"/>
    <property type="match status" value="1"/>
</dbReference>
<dbReference type="InterPro" id="IPR000305">
    <property type="entry name" value="GIY-YIG_endonuc"/>
</dbReference>
<evidence type="ECO:0000313" key="3">
    <source>
        <dbReference type="EMBL" id="RIA47027.1"/>
    </source>
</evidence>
<evidence type="ECO:0000259" key="2">
    <source>
        <dbReference type="PROSITE" id="PS50164"/>
    </source>
</evidence>
<organism evidence="3 4">
    <name type="scientific">Hephaestia caeni</name>
    <dbReference type="NCBI Taxonomy" id="645617"/>
    <lineage>
        <taxon>Bacteria</taxon>
        <taxon>Pseudomonadati</taxon>
        <taxon>Pseudomonadota</taxon>
        <taxon>Alphaproteobacteria</taxon>
        <taxon>Sphingomonadales</taxon>
        <taxon>Sphingomonadaceae</taxon>
        <taxon>Hephaestia</taxon>
    </lineage>
</organism>
<dbReference type="PANTHER" id="PTHR34477">
    <property type="entry name" value="UPF0213 PROTEIN YHBQ"/>
    <property type="match status" value="1"/>
</dbReference>
<dbReference type="InterPro" id="IPR035901">
    <property type="entry name" value="GIY-YIG_endonuc_sf"/>
</dbReference>
<keyword evidence="3" id="KW-0378">Hydrolase</keyword>
<dbReference type="SUPFAM" id="SSF82771">
    <property type="entry name" value="GIY-YIG endonuclease"/>
    <property type="match status" value="1"/>
</dbReference>
<accession>A0A397PIN8</accession>
<comment type="caution">
    <text evidence="3">The sequence shown here is derived from an EMBL/GenBank/DDBJ whole genome shotgun (WGS) entry which is preliminary data.</text>
</comment>
<feature type="domain" description="GIY-YIG" evidence="2">
    <location>
        <begin position="2"/>
        <end position="79"/>
    </location>
</feature>
<dbReference type="Proteomes" id="UP000266568">
    <property type="component" value="Unassembled WGS sequence"/>
</dbReference>
<protein>
    <submittedName>
        <fullName evidence="3">Putative endonuclease</fullName>
    </submittedName>
</protein>
<dbReference type="Gene3D" id="3.40.1440.10">
    <property type="entry name" value="GIY-YIG endonuclease"/>
    <property type="match status" value="1"/>
</dbReference>
<gene>
    <name evidence="3" type="ORF">DFR49_1592</name>
</gene>
<dbReference type="PROSITE" id="PS50164">
    <property type="entry name" value="GIY_YIG"/>
    <property type="match status" value="1"/>
</dbReference>
<evidence type="ECO:0000256" key="1">
    <source>
        <dbReference type="ARBA" id="ARBA00007435"/>
    </source>
</evidence>
<name>A0A397PIN8_9SPHN</name>
<keyword evidence="4" id="KW-1185">Reference proteome</keyword>
<dbReference type="GO" id="GO:0004519">
    <property type="term" value="F:endonuclease activity"/>
    <property type="evidence" value="ECO:0007669"/>
    <property type="project" value="UniProtKB-KW"/>
</dbReference>
<dbReference type="EMBL" id="QXDC01000002">
    <property type="protein sequence ID" value="RIA47027.1"/>
    <property type="molecule type" value="Genomic_DNA"/>
</dbReference>
<sequence>MRRGYVYIVTNEPSGTLYIGVTSNIAARVHQHRSGTGSDFCKKYRLTRLVLVEPYDTIEEAIARERALKAWKRSWKLNLIGRSNPDWSDLYPTLHLD</sequence>
<reference evidence="3 4" key="1">
    <citation type="submission" date="2018-08" db="EMBL/GenBank/DDBJ databases">
        <title>Genomic Encyclopedia of Type Strains, Phase IV (KMG-IV): sequencing the most valuable type-strain genomes for metagenomic binning, comparative biology and taxonomic classification.</title>
        <authorList>
            <person name="Goeker M."/>
        </authorList>
    </citation>
    <scope>NUCLEOTIDE SEQUENCE [LARGE SCALE GENOMIC DNA]</scope>
    <source>
        <strain evidence="3 4">DSM 25527</strain>
    </source>
</reference>
<keyword evidence="3" id="KW-0255">Endonuclease</keyword>
<dbReference type="PANTHER" id="PTHR34477:SF5">
    <property type="entry name" value="BSL5627 PROTEIN"/>
    <property type="match status" value="1"/>
</dbReference>
<dbReference type="Pfam" id="PF01541">
    <property type="entry name" value="GIY-YIG"/>
    <property type="match status" value="1"/>
</dbReference>
<comment type="similarity">
    <text evidence="1">Belongs to the UPF0213 family.</text>
</comment>
<evidence type="ECO:0000313" key="4">
    <source>
        <dbReference type="Proteomes" id="UP000266568"/>
    </source>
</evidence>
<dbReference type="SMART" id="SM00465">
    <property type="entry name" value="GIYc"/>
    <property type="match status" value="1"/>
</dbReference>
<dbReference type="InterPro" id="IPR050190">
    <property type="entry name" value="UPF0213_domain"/>
</dbReference>
<dbReference type="OrthoDB" id="287318at2"/>
<dbReference type="RefSeq" id="WP_119035047.1">
    <property type="nucleotide sequence ID" value="NZ_QXDC01000002.1"/>
</dbReference>
<dbReference type="AlphaFoldDB" id="A0A397PIN8"/>